<evidence type="ECO:0000256" key="3">
    <source>
        <dbReference type="ARBA" id="ARBA00022553"/>
    </source>
</evidence>
<dbReference type="InterPro" id="IPR003661">
    <property type="entry name" value="HisK_dim/P_dom"/>
</dbReference>
<dbReference type="PANTHER" id="PTHR43065">
    <property type="entry name" value="SENSOR HISTIDINE KINASE"/>
    <property type="match status" value="1"/>
</dbReference>
<evidence type="ECO:0000256" key="6">
    <source>
        <dbReference type="PROSITE-ProRule" id="PRU00169"/>
    </source>
</evidence>
<evidence type="ECO:0000313" key="12">
    <source>
        <dbReference type="Proteomes" id="UP000238823"/>
    </source>
</evidence>
<dbReference type="CDD" id="cd00130">
    <property type="entry name" value="PAS"/>
    <property type="match status" value="2"/>
</dbReference>
<dbReference type="Gene3D" id="3.30.450.40">
    <property type="match status" value="1"/>
</dbReference>
<keyword evidence="5" id="KW-0418">Kinase</keyword>
<dbReference type="SUPFAM" id="SSF47384">
    <property type="entry name" value="Homodimeric domain of signal transducing histidine kinase"/>
    <property type="match status" value="1"/>
</dbReference>
<dbReference type="Pfam" id="PF13188">
    <property type="entry name" value="PAS_8"/>
    <property type="match status" value="1"/>
</dbReference>
<dbReference type="InterPro" id="IPR036890">
    <property type="entry name" value="HATPase_C_sf"/>
</dbReference>
<dbReference type="InterPro" id="IPR001789">
    <property type="entry name" value="Sig_transdc_resp-reg_receiver"/>
</dbReference>
<dbReference type="Gene3D" id="3.30.450.20">
    <property type="entry name" value="PAS domain"/>
    <property type="match status" value="2"/>
</dbReference>
<feature type="domain" description="PAS" evidence="9">
    <location>
        <begin position="305"/>
        <end position="382"/>
    </location>
</feature>
<dbReference type="Pfam" id="PF00512">
    <property type="entry name" value="HisKA"/>
    <property type="match status" value="1"/>
</dbReference>
<keyword evidence="4" id="KW-0808">Transferase</keyword>
<dbReference type="Proteomes" id="UP000238823">
    <property type="component" value="Unassembled WGS sequence"/>
</dbReference>
<dbReference type="CDD" id="cd00082">
    <property type="entry name" value="HisKA"/>
    <property type="match status" value="1"/>
</dbReference>
<dbReference type="InterPro" id="IPR003018">
    <property type="entry name" value="GAF"/>
</dbReference>
<dbReference type="SUPFAM" id="SSF55874">
    <property type="entry name" value="ATPase domain of HSP90 chaperone/DNA topoisomerase II/histidine kinase"/>
    <property type="match status" value="1"/>
</dbReference>
<dbReference type="SMART" id="SM00091">
    <property type="entry name" value="PAS"/>
    <property type="match status" value="2"/>
</dbReference>
<dbReference type="PANTHER" id="PTHR43065:SF42">
    <property type="entry name" value="TWO-COMPONENT SENSOR PPRA"/>
    <property type="match status" value="1"/>
</dbReference>
<dbReference type="InterPro" id="IPR036097">
    <property type="entry name" value="HisK_dim/P_sf"/>
</dbReference>
<dbReference type="InterPro" id="IPR003594">
    <property type="entry name" value="HATPase_dom"/>
</dbReference>
<dbReference type="PROSITE" id="PS50112">
    <property type="entry name" value="PAS"/>
    <property type="match status" value="2"/>
</dbReference>
<dbReference type="SMART" id="SM00387">
    <property type="entry name" value="HATPase_c"/>
    <property type="match status" value="1"/>
</dbReference>
<evidence type="ECO:0000256" key="4">
    <source>
        <dbReference type="ARBA" id="ARBA00022679"/>
    </source>
</evidence>
<dbReference type="CDD" id="cd00156">
    <property type="entry name" value="REC"/>
    <property type="match status" value="1"/>
</dbReference>
<comment type="catalytic activity">
    <reaction evidence="1">
        <text>ATP + protein L-histidine = ADP + protein N-phospho-L-histidine.</text>
        <dbReference type="EC" id="2.7.13.3"/>
    </reaction>
</comment>
<dbReference type="InterPro" id="IPR011006">
    <property type="entry name" value="CheY-like_superfamily"/>
</dbReference>
<evidence type="ECO:0000259" key="10">
    <source>
        <dbReference type="PROSITE" id="PS50113"/>
    </source>
</evidence>
<dbReference type="GO" id="GO:0000155">
    <property type="term" value="F:phosphorelay sensor kinase activity"/>
    <property type="evidence" value="ECO:0007669"/>
    <property type="project" value="InterPro"/>
</dbReference>
<protein>
    <recommendedName>
        <fullName evidence="2">histidine kinase</fullName>
        <ecNumber evidence="2">2.7.13.3</ecNumber>
    </recommendedName>
</protein>
<dbReference type="InterPro" id="IPR029016">
    <property type="entry name" value="GAF-like_dom_sf"/>
</dbReference>
<dbReference type="SMART" id="SM00086">
    <property type="entry name" value="PAC"/>
    <property type="match status" value="1"/>
</dbReference>
<dbReference type="Pfam" id="PF13426">
    <property type="entry name" value="PAS_9"/>
    <property type="match status" value="1"/>
</dbReference>
<dbReference type="PRINTS" id="PR00344">
    <property type="entry name" value="BCTRLSENSOR"/>
</dbReference>
<dbReference type="PROSITE" id="PS50110">
    <property type="entry name" value="RESPONSE_REGULATORY"/>
    <property type="match status" value="1"/>
</dbReference>
<evidence type="ECO:0000313" key="11">
    <source>
        <dbReference type="EMBL" id="PRQ08953.1"/>
    </source>
</evidence>
<proteinExistence type="predicted"/>
<dbReference type="EMBL" id="PVNL01000032">
    <property type="protein sequence ID" value="PRQ08953.1"/>
    <property type="molecule type" value="Genomic_DNA"/>
</dbReference>
<dbReference type="SMART" id="SM00065">
    <property type="entry name" value="GAF"/>
    <property type="match status" value="1"/>
</dbReference>
<feature type="domain" description="PAC" evidence="10">
    <location>
        <begin position="86"/>
        <end position="138"/>
    </location>
</feature>
<evidence type="ECO:0000256" key="5">
    <source>
        <dbReference type="ARBA" id="ARBA00022777"/>
    </source>
</evidence>
<dbReference type="Pfam" id="PF13185">
    <property type="entry name" value="GAF_2"/>
    <property type="match status" value="1"/>
</dbReference>
<feature type="domain" description="Response regulatory" evidence="8">
    <location>
        <begin position="702"/>
        <end position="818"/>
    </location>
</feature>
<feature type="domain" description="PAS" evidence="9">
    <location>
        <begin position="12"/>
        <end position="82"/>
    </location>
</feature>
<gene>
    <name evidence="11" type="ORF">ENSA7_13520</name>
</gene>
<dbReference type="SUPFAM" id="SSF55785">
    <property type="entry name" value="PYP-like sensor domain (PAS domain)"/>
    <property type="match status" value="2"/>
</dbReference>
<dbReference type="Gene3D" id="1.10.287.130">
    <property type="match status" value="1"/>
</dbReference>
<dbReference type="SUPFAM" id="SSF55781">
    <property type="entry name" value="GAF domain-like"/>
    <property type="match status" value="1"/>
</dbReference>
<dbReference type="AlphaFoldDB" id="A0A2S9YV39"/>
<feature type="modified residue" description="4-aspartylphosphate" evidence="6">
    <location>
        <position position="753"/>
    </location>
</feature>
<dbReference type="Gene3D" id="3.30.565.10">
    <property type="entry name" value="Histidine kinase-like ATPase, C-terminal domain"/>
    <property type="match status" value="1"/>
</dbReference>
<reference evidence="11 12" key="1">
    <citation type="submission" date="2018-03" db="EMBL/GenBank/DDBJ databases">
        <title>Draft Genome Sequences of the Obligatory Marine Myxobacteria Enhygromyxa salina SWB007.</title>
        <authorList>
            <person name="Poehlein A."/>
            <person name="Moghaddam J.A."/>
            <person name="Harms H."/>
            <person name="Alanjari M."/>
            <person name="Koenig G.M."/>
            <person name="Daniel R."/>
            <person name="Schaeberle T.F."/>
        </authorList>
    </citation>
    <scope>NUCLEOTIDE SEQUENCE [LARGE SCALE GENOMIC DNA]</scope>
    <source>
        <strain evidence="11 12">SWB007</strain>
    </source>
</reference>
<evidence type="ECO:0000259" key="8">
    <source>
        <dbReference type="PROSITE" id="PS50110"/>
    </source>
</evidence>
<evidence type="ECO:0000256" key="1">
    <source>
        <dbReference type="ARBA" id="ARBA00000085"/>
    </source>
</evidence>
<dbReference type="Pfam" id="PF02518">
    <property type="entry name" value="HATPase_c"/>
    <property type="match status" value="1"/>
</dbReference>
<evidence type="ECO:0000259" key="9">
    <source>
        <dbReference type="PROSITE" id="PS50112"/>
    </source>
</evidence>
<dbReference type="NCBIfam" id="TIGR00229">
    <property type="entry name" value="sensory_box"/>
    <property type="match status" value="2"/>
</dbReference>
<feature type="domain" description="Histidine kinase" evidence="7">
    <location>
        <begin position="447"/>
        <end position="683"/>
    </location>
</feature>
<keyword evidence="3 6" id="KW-0597">Phosphoprotein</keyword>
<dbReference type="InterPro" id="IPR035965">
    <property type="entry name" value="PAS-like_dom_sf"/>
</dbReference>
<dbReference type="SMART" id="SM00388">
    <property type="entry name" value="HisKA"/>
    <property type="match status" value="1"/>
</dbReference>
<dbReference type="InterPro" id="IPR005467">
    <property type="entry name" value="His_kinase_dom"/>
</dbReference>
<dbReference type="Gene3D" id="3.40.50.2300">
    <property type="match status" value="1"/>
</dbReference>
<dbReference type="SUPFAM" id="SSF52172">
    <property type="entry name" value="CheY-like"/>
    <property type="match status" value="1"/>
</dbReference>
<sequence length="833" mass="91018">MNASEIPDPLVNASEMEVFFETNPLGMARIQPDGRLIEVNAALCTMLGYSRVELLGRQIADVTHPDDIATNHALADRMLAETRGAASVERRYVRKSGAILYALVSTTPIRTERGDPIYWLAQIIDVSEQRRHREIQEAHAHVLEMVAMHEPLSNVLGEIVARAEAVNPDVRASVLLVSADKRTLHQGAAPSLPPAYSAELEGLVIAPGVGSCGTAAATGKRVVVEDVRQHPYWASYQPLVKLGAFGACWSEPILDANDEVLGTFAMYYREPRAPEDTDLDYVRAMARLAGIAISRRLAEDALSQSEARLRTVIENAPEALVLMDVHAGRFVDANENALLLFGLSMDELRASDLDDLSPTLQPSGRRSAEALAELVELAVRGAKPTVDWVYLYRNSREVSCKMRLVRLPSSEGLIVRFSIVDRTQENELQAQLRQAQKMEAIGQLAGGVAHDFNNILAGIMGHAELLRMSLEADGADQPHDDHEDDEDDVGLIDQIIQASERAADLTKQLLAFSRKGRIQSIPVDLHALIAEVVLLLSRIIDKRIQITTELRADEATVLGDPSQLHHALLNLGLNARDAMPDGGQIIIRTRNPSLDDVYRRAHAQQVTPGHHVELEVLDTGVGMSPEIQQRIFEPFFSTKAPGKGTGLGLAGVYGTVQSHRGQILVDSEPDKGTSFTMRFPTVSQSVVHQPLPDRPRVMGHGHILIVDDEEMVLVFAAKFLQGLGYVITTCSDGAAAVALFERRTQDFDLVILDLIMPKLNGLDTFIRLKQLCPDVRVLVTSGYSCDHTVETMLQQGAFGFLPKPFLLEQLAAEVARACGTAPPPAMPASATDG</sequence>
<evidence type="ECO:0000256" key="2">
    <source>
        <dbReference type="ARBA" id="ARBA00012438"/>
    </source>
</evidence>
<dbReference type="InterPro" id="IPR000700">
    <property type="entry name" value="PAS-assoc_C"/>
</dbReference>
<comment type="caution">
    <text evidence="11">The sequence shown here is derived from an EMBL/GenBank/DDBJ whole genome shotgun (WGS) entry which is preliminary data.</text>
</comment>
<dbReference type="Pfam" id="PF00072">
    <property type="entry name" value="Response_reg"/>
    <property type="match status" value="1"/>
</dbReference>
<dbReference type="InterPro" id="IPR000014">
    <property type="entry name" value="PAS"/>
</dbReference>
<dbReference type="InterPro" id="IPR004358">
    <property type="entry name" value="Sig_transdc_His_kin-like_C"/>
</dbReference>
<dbReference type="EC" id="2.7.13.3" evidence="2"/>
<evidence type="ECO:0000259" key="7">
    <source>
        <dbReference type="PROSITE" id="PS50109"/>
    </source>
</evidence>
<name>A0A2S9YV39_9BACT</name>
<dbReference type="PROSITE" id="PS50109">
    <property type="entry name" value="HIS_KIN"/>
    <property type="match status" value="1"/>
</dbReference>
<dbReference type="SMART" id="SM00448">
    <property type="entry name" value="REC"/>
    <property type="match status" value="1"/>
</dbReference>
<dbReference type="PROSITE" id="PS50113">
    <property type="entry name" value="PAC"/>
    <property type="match status" value="1"/>
</dbReference>
<dbReference type="InterPro" id="IPR001610">
    <property type="entry name" value="PAC"/>
</dbReference>
<organism evidence="11 12">
    <name type="scientific">Enhygromyxa salina</name>
    <dbReference type="NCBI Taxonomy" id="215803"/>
    <lineage>
        <taxon>Bacteria</taxon>
        <taxon>Pseudomonadati</taxon>
        <taxon>Myxococcota</taxon>
        <taxon>Polyangia</taxon>
        <taxon>Nannocystales</taxon>
        <taxon>Nannocystaceae</taxon>
        <taxon>Enhygromyxa</taxon>
    </lineage>
</organism>
<accession>A0A2S9YV39</accession>